<dbReference type="FunFam" id="3.40.50.150:FF:000245">
    <property type="entry name" value="Methyltransferase domain containing protein"/>
    <property type="match status" value="1"/>
</dbReference>
<dbReference type="SUPFAM" id="SSF53335">
    <property type="entry name" value="S-adenosyl-L-methionine-dependent methyltransferases"/>
    <property type="match status" value="1"/>
</dbReference>
<evidence type="ECO:0000256" key="7">
    <source>
        <dbReference type="ARBA" id="ARBA00043129"/>
    </source>
</evidence>
<accession>A0AAD8Y010</accession>
<feature type="binding site" evidence="11">
    <location>
        <position position="132"/>
    </location>
    <ligand>
        <name>S-adenosyl-L-methionine</name>
        <dbReference type="ChEBI" id="CHEBI:59789"/>
    </ligand>
</feature>
<dbReference type="PANTHER" id="PTHR12753">
    <property type="entry name" value="AD-003 - RELATED"/>
    <property type="match status" value="1"/>
</dbReference>
<dbReference type="EC" id="2.1.1.244" evidence="5"/>
<comment type="caution">
    <text evidence="12">The sequence shown here is derived from an EMBL/GenBank/DDBJ whole genome shotgun (WGS) entry which is preliminary data.</text>
</comment>
<dbReference type="GO" id="GO:0071885">
    <property type="term" value="F:N-terminal protein N-methyltransferase activity"/>
    <property type="evidence" value="ECO:0007669"/>
    <property type="project" value="UniProtKB-EC"/>
</dbReference>
<dbReference type="InterPro" id="IPR008576">
    <property type="entry name" value="MeTrfase_NTM1"/>
</dbReference>
<protein>
    <recommendedName>
        <fullName evidence="6">Alpha N-terminal protein methyltransferase 1</fullName>
        <ecNumber evidence="5">2.1.1.244</ecNumber>
    </recommendedName>
    <alternativeName>
        <fullName evidence="7">X-Pro-Lys N-terminal protein methyltransferase 1</fullName>
    </alternativeName>
</protein>
<dbReference type="EMBL" id="JATAAI010000028">
    <property type="protein sequence ID" value="KAK1736537.1"/>
    <property type="molecule type" value="Genomic_DNA"/>
</dbReference>
<sequence>MNITQQIEVALKKQGNPINGKDSEDDSLQYPSITEWKRSIGMMGKEHDTTTTSVTASKSRQQWYKKGLGYWDDEETCPATVAGMLGGFGRISKCDLKGSAKFITHIKSHIRPSLKLTSEENGDVPTCACECGAGIGRVSKGLLLPLGISQCDLIEPSPRLISSAPEYLGSSASKCRFFCTGLQDFQPKADSYDIIWMQWMIGYLTDDDLVHFLKRCVTALRTGGIVVIKDNTCSQEAFVVDRDDASTTRSLPYIIAIAELAGLRVVHQQLQEGFPEDIFPVPMVALAADR</sequence>
<proteinExistence type="inferred from homology"/>
<comment type="similarity">
    <text evidence="1">Belongs to the methyltransferase superfamily. NTM1 family.</text>
</comment>
<dbReference type="PIRSF" id="PIRSF016958">
    <property type="entry name" value="DUF858_MeTrfase_lik"/>
    <property type="match status" value="1"/>
</dbReference>
<dbReference type="PANTHER" id="PTHR12753:SF0">
    <property type="entry name" value="ALPHA N-TERMINAL PROTEIN METHYLTRANSFERASE 1"/>
    <property type="match status" value="1"/>
</dbReference>
<feature type="binding site" evidence="11">
    <location>
        <begin position="182"/>
        <end position="183"/>
    </location>
    <ligand>
        <name>S-adenosyl-L-methionine</name>
        <dbReference type="ChEBI" id="CHEBI:59789"/>
    </ligand>
</feature>
<keyword evidence="3 12" id="KW-0808">Transferase</keyword>
<dbReference type="Gene3D" id="3.40.50.150">
    <property type="entry name" value="Vaccinia Virus protein VP39"/>
    <property type="match status" value="1"/>
</dbReference>
<evidence type="ECO:0000256" key="10">
    <source>
        <dbReference type="ARBA" id="ARBA00048167"/>
    </source>
</evidence>
<evidence type="ECO:0000256" key="8">
    <source>
        <dbReference type="ARBA" id="ARBA00047306"/>
    </source>
</evidence>
<evidence type="ECO:0000256" key="9">
    <source>
        <dbReference type="ARBA" id="ARBA00047885"/>
    </source>
</evidence>
<feature type="binding site" evidence="11">
    <location>
        <position position="198"/>
    </location>
    <ligand>
        <name>S-adenosyl-L-methionine</name>
        <dbReference type="ChEBI" id="CHEBI:59789"/>
    </ligand>
</feature>
<keyword evidence="2 12" id="KW-0489">Methyltransferase</keyword>
<dbReference type="Pfam" id="PF05891">
    <property type="entry name" value="Methyltransf_PK"/>
    <property type="match status" value="1"/>
</dbReference>
<dbReference type="InterPro" id="IPR029063">
    <property type="entry name" value="SAM-dependent_MTases_sf"/>
</dbReference>
<organism evidence="12 13">
    <name type="scientific">Skeletonema marinoi</name>
    <dbReference type="NCBI Taxonomy" id="267567"/>
    <lineage>
        <taxon>Eukaryota</taxon>
        <taxon>Sar</taxon>
        <taxon>Stramenopiles</taxon>
        <taxon>Ochrophyta</taxon>
        <taxon>Bacillariophyta</taxon>
        <taxon>Coscinodiscophyceae</taxon>
        <taxon>Thalassiosirophycidae</taxon>
        <taxon>Thalassiosirales</taxon>
        <taxon>Skeletonemataceae</taxon>
        <taxon>Skeletonema</taxon>
        <taxon>Skeletonema marinoi-dohrnii complex</taxon>
    </lineage>
</organism>
<gene>
    <name evidence="12" type="ORF">QTG54_012559</name>
</gene>
<dbReference type="CDD" id="cd02440">
    <property type="entry name" value="AdoMet_MTases"/>
    <property type="match status" value="1"/>
</dbReference>
<evidence type="ECO:0000256" key="6">
    <source>
        <dbReference type="ARBA" id="ARBA00039449"/>
    </source>
</evidence>
<reference evidence="12" key="1">
    <citation type="submission" date="2023-06" db="EMBL/GenBank/DDBJ databases">
        <title>Survivors Of The Sea: Transcriptome response of Skeletonema marinoi to long-term dormancy.</title>
        <authorList>
            <person name="Pinder M.I.M."/>
            <person name="Kourtchenko O."/>
            <person name="Robertson E.K."/>
            <person name="Larsson T."/>
            <person name="Maumus F."/>
            <person name="Osuna-Cruz C.M."/>
            <person name="Vancaester E."/>
            <person name="Stenow R."/>
            <person name="Vandepoele K."/>
            <person name="Ploug H."/>
            <person name="Bruchert V."/>
            <person name="Godhe A."/>
            <person name="Topel M."/>
        </authorList>
    </citation>
    <scope>NUCLEOTIDE SEQUENCE</scope>
    <source>
        <strain evidence="12">R05AC</strain>
    </source>
</reference>
<dbReference type="GO" id="GO:0005737">
    <property type="term" value="C:cytoplasm"/>
    <property type="evidence" value="ECO:0007669"/>
    <property type="project" value="TreeGrafter"/>
</dbReference>
<keyword evidence="13" id="KW-1185">Reference proteome</keyword>
<comment type="catalytic activity">
    <reaction evidence="9">
        <text>N-terminal L-prolyl-L-prolyl-L-lysyl-[protein] + 2 S-adenosyl-L-methionine = N-terminal N,N-dimethyl-L-prolyl-L-prolyl-L-lysyl-[protein] + 2 S-adenosyl-L-homocysteine + 2 H(+)</text>
        <dbReference type="Rhea" id="RHEA:54736"/>
        <dbReference type="Rhea" id="RHEA-COMP:13787"/>
        <dbReference type="Rhea" id="RHEA-COMP:13974"/>
        <dbReference type="ChEBI" id="CHEBI:15378"/>
        <dbReference type="ChEBI" id="CHEBI:57856"/>
        <dbReference type="ChEBI" id="CHEBI:59789"/>
        <dbReference type="ChEBI" id="CHEBI:138059"/>
        <dbReference type="ChEBI" id="CHEBI:138318"/>
        <dbReference type="EC" id="2.1.1.244"/>
    </reaction>
</comment>
<evidence type="ECO:0000256" key="2">
    <source>
        <dbReference type="ARBA" id="ARBA00022603"/>
    </source>
</evidence>
<evidence type="ECO:0000256" key="4">
    <source>
        <dbReference type="ARBA" id="ARBA00022691"/>
    </source>
</evidence>
<evidence type="ECO:0000256" key="1">
    <source>
        <dbReference type="ARBA" id="ARBA00009059"/>
    </source>
</evidence>
<evidence type="ECO:0000313" key="12">
    <source>
        <dbReference type="EMBL" id="KAK1736537.1"/>
    </source>
</evidence>
<name>A0AAD8Y010_9STRA</name>
<evidence type="ECO:0000256" key="11">
    <source>
        <dbReference type="PIRSR" id="PIRSR016958-1"/>
    </source>
</evidence>
<evidence type="ECO:0000313" key="13">
    <source>
        <dbReference type="Proteomes" id="UP001224775"/>
    </source>
</evidence>
<dbReference type="AlphaFoldDB" id="A0AAD8Y010"/>
<keyword evidence="4 11" id="KW-0949">S-adenosyl-L-methionine</keyword>
<dbReference type="GO" id="GO:0032259">
    <property type="term" value="P:methylation"/>
    <property type="evidence" value="ECO:0007669"/>
    <property type="project" value="UniProtKB-KW"/>
</dbReference>
<evidence type="ECO:0000256" key="5">
    <source>
        <dbReference type="ARBA" id="ARBA00039112"/>
    </source>
</evidence>
<comment type="catalytic activity">
    <reaction evidence="8">
        <text>N-terminal L-seryl-L-prolyl-L-lysyl-[protein] + 3 S-adenosyl-L-methionine = N-terminal N,N,N-trimethyl-L-seryl-L-prolyl-L-lysyl-[protein] + 3 S-adenosyl-L-homocysteine + 3 H(+)</text>
        <dbReference type="Rhea" id="RHEA:54724"/>
        <dbReference type="Rhea" id="RHEA-COMP:13789"/>
        <dbReference type="Rhea" id="RHEA-COMP:13973"/>
        <dbReference type="ChEBI" id="CHEBI:15378"/>
        <dbReference type="ChEBI" id="CHEBI:57856"/>
        <dbReference type="ChEBI" id="CHEBI:59789"/>
        <dbReference type="ChEBI" id="CHEBI:138061"/>
        <dbReference type="ChEBI" id="CHEBI:138317"/>
        <dbReference type="EC" id="2.1.1.244"/>
    </reaction>
</comment>
<feature type="binding site" evidence="11">
    <location>
        <position position="137"/>
    </location>
    <ligand>
        <name>S-adenosyl-L-methionine</name>
        <dbReference type="ChEBI" id="CHEBI:59789"/>
    </ligand>
</feature>
<dbReference type="Proteomes" id="UP001224775">
    <property type="component" value="Unassembled WGS sequence"/>
</dbReference>
<evidence type="ECO:0000256" key="3">
    <source>
        <dbReference type="ARBA" id="ARBA00022679"/>
    </source>
</evidence>
<comment type="catalytic activity">
    <reaction evidence="10">
        <text>N-terminal L-alanyl-L-prolyl-L-lysyl-[protein] + 3 S-adenosyl-L-methionine = N-terminal N,N,N-trimethyl-L-alanyl-L-prolyl-L-lysyl-[protein] + 3 S-adenosyl-L-homocysteine + 3 H(+)</text>
        <dbReference type="Rhea" id="RHEA:54712"/>
        <dbReference type="Rhea" id="RHEA-COMP:13785"/>
        <dbReference type="Rhea" id="RHEA-COMP:13971"/>
        <dbReference type="ChEBI" id="CHEBI:15378"/>
        <dbReference type="ChEBI" id="CHEBI:57856"/>
        <dbReference type="ChEBI" id="CHEBI:59789"/>
        <dbReference type="ChEBI" id="CHEBI:138057"/>
        <dbReference type="ChEBI" id="CHEBI:138315"/>
        <dbReference type="EC" id="2.1.1.244"/>
    </reaction>
</comment>